<dbReference type="AlphaFoldDB" id="A0A1B0FC95"/>
<accession>A0A1B0FC95</accession>
<name>A0A1B0FC95_GLOMM</name>
<sequence length="215" mass="25501">MEKKREKLNEELDRMREETIKERRRLRQANVDERRNMEDVGGGRSPNSKRIMSLLLPRRTMNWRIMSLLLPRRTMNWRIMSLLGFEESTTSARVEKRRAGEIDDIYNEEPTTSAEAAQRLKARRLQPFDADEPADRVVPNIQRLREVVSKLSAHDKIVQLHFDEVYTDQTTVYSRAEDRLYGCDRESRQTILIWQNDILKEHVQTQDHVINDALI</sequence>
<feature type="region of interest" description="Disordered" evidence="1">
    <location>
        <begin position="23"/>
        <end position="48"/>
    </location>
</feature>
<dbReference type="Proteomes" id="UP000092444">
    <property type="component" value="Unassembled WGS sequence"/>
</dbReference>
<evidence type="ECO:0000313" key="2">
    <source>
        <dbReference type="EnsemblMetazoa" id="GMOY001172-PA"/>
    </source>
</evidence>
<keyword evidence="3" id="KW-1185">Reference proteome</keyword>
<dbReference type="STRING" id="37546.A0A1B0FC95"/>
<dbReference type="VEuPathDB" id="VectorBase:GMOY001172"/>
<evidence type="ECO:0000313" key="3">
    <source>
        <dbReference type="Proteomes" id="UP000092444"/>
    </source>
</evidence>
<evidence type="ECO:0000256" key="1">
    <source>
        <dbReference type="SAM" id="MobiDB-lite"/>
    </source>
</evidence>
<reference evidence="2" key="1">
    <citation type="submission" date="2020-05" db="UniProtKB">
        <authorList>
            <consortium name="EnsemblMetazoa"/>
        </authorList>
    </citation>
    <scope>IDENTIFICATION</scope>
    <source>
        <strain evidence="2">Yale</strain>
    </source>
</reference>
<dbReference type="EnsemblMetazoa" id="GMOY001172-RA">
    <property type="protein sequence ID" value="GMOY001172-PA"/>
    <property type="gene ID" value="GMOY001172"/>
</dbReference>
<protein>
    <submittedName>
        <fullName evidence="2">Uncharacterized protein</fullName>
    </submittedName>
</protein>
<proteinExistence type="predicted"/>
<organism evidence="2 3">
    <name type="scientific">Glossina morsitans morsitans</name>
    <name type="common">Savannah tsetse fly</name>
    <dbReference type="NCBI Taxonomy" id="37546"/>
    <lineage>
        <taxon>Eukaryota</taxon>
        <taxon>Metazoa</taxon>
        <taxon>Ecdysozoa</taxon>
        <taxon>Arthropoda</taxon>
        <taxon>Hexapoda</taxon>
        <taxon>Insecta</taxon>
        <taxon>Pterygota</taxon>
        <taxon>Neoptera</taxon>
        <taxon>Endopterygota</taxon>
        <taxon>Diptera</taxon>
        <taxon>Brachycera</taxon>
        <taxon>Muscomorpha</taxon>
        <taxon>Hippoboscoidea</taxon>
        <taxon>Glossinidae</taxon>
        <taxon>Glossina</taxon>
    </lineage>
</organism>
<dbReference type="EMBL" id="CCAG010004801">
    <property type="status" value="NOT_ANNOTATED_CDS"/>
    <property type="molecule type" value="Genomic_DNA"/>
</dbReference>